<gene>
    <name evidence="2" type="ORF">RS86_03424</name>
</gene>
<reference evidence="2 3" key="1">
    <citation type="submission" date="2015-02" db="EMBL/GenBank/DDBJ databases">
        <title>Draft genome sequences of ten Microbacterium spp. with emphasis on heavy metal contaminated environments.</title>
        <authorList>
            <person name="Corretto E."/>
        </authorList>
    </citation>
    <scope>NUCLEOTIDE SEQUENCE [LARGE SCALE GENOMIC DNA]</scope>
    <source>
        <strain evidence="2 3">ARN176</strain>
    </source>
</reference>
<proteinExistence type="predicted"/>
<accession>A0A0F0LG99</accession>
<evidence type="ECO:0000313" key="2">
    <source>
        <dbReference type="EMBL" id="KJL31305.1"/>
    </source>
</evidence>
<protein>
    <submittedName>
        <fullName evidence="2">Uncharacterized protein</fullName>
    </submittedName>
</protein>
<keyword evidence="3" id="KW-1185">Reference proteome</keyword>
<dbReference type="Proteomes" id="UP000033740">
    <property type="component" value="Unassembled WGS sequence"/>
</dbReference>
<comment type="caution">
    <text evidence="2">The sequence shown here is derived from an EMBL/GenBank/DDBJ whole genome shotgun (WGS) entry which is preliminary data.</text>
</comment>
<evidence type="ECO:0000256" key="1">
    <source>
        <dbReference type="SAM" id="MobiDB-lite"/>
    </source>
</evidence>
<dbReference type="AlphaFoldDB" id="A0A0F0LG99"/>
<dbReference type="CDD" id="cd02440">
    <property type="entry name" value="AdoMet_MTases"/>
    <property type="match status" value="1"/>
</dbReference>
<dbReference type="EMBL" id="JYIX01000039">
    <property type="protein sequence ID" value="KJL31305.1"/>
    <property type="molecule type" value="Genomic_DNA"/>
</dbReference>
<feature type="region of interest" description="Disordered" evidence="1">
    <location>
        <begin position="1"/>
        <end position="31"/>
    </location>
</feature>
<dbReference type="STRING" id="582680.RS86_03424"/>
<name>A0A0F0LG99_9MICO</name>
<dbReference type="InterPro" id="IPR029063">
    <property type="entry name" value="SAM-dependent_MTases_sf"/>
</dbReference>
<sequence length="284" mass="30414">MPDAGTGQDGGMASSPLGRPTRGTTGTNRLRRNDRWIAASPAFRRAADPLVIDLGFGASGVTAFELAARLVRVRADAEVLGLELDPARVATARAQLAELRGGAGHFAADLPVSFARGGFEVPLPDSRRPAVIRAMNVLRQYDEGDVPDAWARMASRLAPGGLLVEGTCDEIGRIASFIDVDPDGFAQRFTLSLRLADLDRPSIVAERLPKALIHHNVPGERIHTLLADLDREWERAAPLSAFGATQRFLAAVAALRDAGYPVLGTRSRWRLGELTVPWSAVATG</sequence>
<evidence type="ECO:0000313" key="3">
    <source>
        <dbReference type="Proteomes" id="UP000033740"/>
    </source>
</evidence>
<dbReference type="PATRIC" id="fig|582680.6.peg.3511"/>
<organism evidence="2 3">
    <name type="scientific">Microbacterium azadirachtae</name>
    <dbReference type="NCBI Taxonomy" id="582680"/>
    <lineage>
        <taxon>Bacteria</taxon>
        <taxon>Bacillati</taxon>
        <taxon>Actinomycetota</taxon>
        <taxon>Actinomycetes</taxon>
        <taxon>Micrococcales</taxon>
        <taxon>Microbacteriaceae</taxon>
        <taxon>Microbacterium</taxon>
    </lineage>
</organism>
<dbReference type="SUPFAM" id="SSF53335">
    <property type="entry name" value="S-adenosyl-L-methionine-dependent methyltransferases"/>
    <property type="match status" value="1"/>
</dbReference>
<feature type="compositionally biased region" description="Low complexity" evidence="1">
    <location>
        <begin position="16"/>
        <end position="28"/>
    </location>
</feature>
<dbReference type="Gene3D" id="3.40.50.150">
    <property type="entry name" value="Vaccinia Virus protein VP39"/>
    <property type="match status" value="1"/>
</dbReference>